<sequence length="490" mass="53079">MHSFVNSLYNIITRQIQTPSISSLAASSRNKSDGDGYAHADSHEHENVQDNAHSGSRASWRDRGRPPVGVVYCHHDRSGSTGSTEYWVWKGPGHGMVEDKEGEELEEEWSESEEDIEEHRVEDEIGTVDKAGVGSENDDHHVPIESVTGHNASVAGLPCLSPRLQSLEATTDAPGVCEPDLLVAQEDVLHSRISDVSSSSAEDDEELEDLAGEAFTAVLRSARQATGASDGKILGLGICNIKRKDDSCAFDGLGVVHVHSTPWKTSLGSVYINDYDEEVGPEEPGLQEDEYQLSETFLKDLETHFLSRLLSTSAVVNTQTAIRVSNDDNDKGSGTPRTNTPTVTAIPNFAHHIKRVFNPRSKQPSATSSPRRGGVGTSLSQSSSTSSFVRRTCSALHSRSNSNSTRSTSPWRTPNNSNVPPSSSGRSFNSEKEPKVIALNLGSVRDLSNVGTISSDLKKRCKAQSQLTTPMSTPILTPTPMPMTSRSSFR</sequence>
<feature type="region of interest" description="Disordered" evidence="1">
    <location>
        <begin position="324"/>
        <end position="431"/>
    </location>
</feature>
<gene>
    <name evidence="2" type="ORF">AMATHDRAFT_6876</name>
</gene>
<evidence type="ECO:0000313" key="3">
    <source>
        <dbReference type="Proteomes" id="UP000242287"/>
    </source>
</evidence>
<feature type="compositionally biased region" description="Low complexity" evidence="1">
    <location>
        <begin position="398"/>
        <end position="424"/>
    </location>
</feature>
<feature type="compositionally biased region" description="Low complexity" evidence="1">
    <location>
        <begin position="467"/>
        <end position="490"/>
    </location>
</feature>
<organism evidence="2 3">
    <name type="scientific">Amanita thiersii Skay4041</name>
    <dbReference type="NCBI Taxonomy" id="703135"/>
    <lineage>
        <taxon>Eukaryota</taxon>
        <taxon>Fungi</taxon>
        <taxon>Dikarya</taxon>
        <taxon>Basidiomycota</taxon>
        <taxon>Agaricomycotina</taxon>
        <taxon>Agaricomycetes</taxon>
        <taxon>Agaricomycetidae</taxon>
        <taxon>Agaricales</taxon>
        <taxon>Pluteineae</taxon>
        <taxon>Amanitaceae</taxon>
        <taxon>Amanita</taxon>
    </lineage>
</organism>
<keyword evidence="3" id="KW-1185">Reference proteome</keyword>
<accession>A0A2A9N8Y3</accession>
<protein>
    <submittedName>
        <fullName evidence="2">Uncharacterized protein</fullName>
    </submittedName>
</protein>
<evidence type="ECO:0000256" key="1">
    <source>
        <dbReference type="SAM" id="MobiDB-lite"/>
    </source>
</evidence>
<reference evidence="2 3" key="1">
    <citation type="submission" date="2014-02" db="EMBL/GenBank/DDBJ databases">
        <title>Transposable element dynamics among asymbiotic and ectomycorrhizal Amanita fungi.</title>
        <authorList>
            <consortium name="DOE Joint Genome Institute"/>
            <person name="Hess J."/>
            <person name="Skrede I."/>
            <person name="Wolfe B."/>
            <person name="LaButti K."/>
            <person name="Ohm R.A."/>
            <person name="Grigoriev I.V."/>
            <person name="Pringle A."/>
        </authorList>
    </citation>
    <scope>NUCLEOTIDE SEQUENCE [LARGE SCALE GENOMIC DNA]</scope>
    <source>
        <strain evidence="2 3">SKay4041</strain>
    </source>
</reference>
<feature type="compositionally biased region" description="Low complexity" evidence="1">
    <location>
        <begin position="377"/>
        <end position="387"/>
    </location>
</feature>
<proteinExistence type="predicted"/>
<feature type="compositionally biased region" description="Polar residues" evidence="1">
    <location>
        <begin position="360"/>
        <end position="370"/>
    </location>
</feature>
<name>A0A2A9N8Y3_9AGAR</name>
<feature type="compositionally biased region" description="Basic and acidic residues" evidence="1">
    <location>
        <begin position="30"/>
        <end position="48"/>
    </location>
</feature>
<dbReference type="AlphaFoldDB" id="A0A2A9N8Y3"/>
<feature type="compositionally biased region" description="Polar residues" evidence="1">
    <location>
        <begin position="335"/>
        <end position="345"/>
    </location>
</feature>
<feature type="region of interest" description="Disordered" evidence="1">
    <location>
        <begin position="23"/>
        <end position="65"/>
    </location>
</feature>
<dbReference type="Proteomes" id="UP000242287">
    <property type="component" value="Unassembled WGS sequence"/>
</dbReference>
<dbReference type="OrthoDB" id="3070027at2759"/>
<feature type="region of interest" description="Disordered" evidence="1">
    <location>
        <begin position="464"/>
        <end position="490"/>
    </location>
</feature>
<evidence type="ECO:0000313" key="2">
    <source>
        <dbReference type="EMBL" id="PFH47325.1"/>
    </source>
</evidence>
<dbReference type="EMBL" id="KZ302119">
    <property type="protein sequence ID" value="PFH47325.1"/>
    <property type="molecule type" value="Genomic_DNA"/>
</dbReference>